<feature type="domain" description="ABC-2 type transporter transmembrane" evidence="6">
    <location>
        <begin position="35"/>
        <end position="388"/>
    </location>
</feature>
<comment type="subcellular location">
    <subcellularLocation>
        <location evidence="1">Membrane</location>
        <topology evidence="1">Multi-pass membrane protein</topology>
    </subcellularLocation>
</comment>
<dbReference type="AlphaFoldDB" id="A0AAU4K0X2"/>
<feature type="transmembrane region" description="Helical" evidence="5">
    <location>
        <begin position="274"/>
        <end position="299"/>
    </location>
</feature>
<protein>
    <submittedName>
        <fullName evidence="7">ABC transporter permease</fullName>
    </submittedName>
</protein>
<keyword evidence="3 5" id="KW-1133">Transmembrane helix</keyword>
<feature type="transmembrane region" description="Helical" evidence="5">
    <location>
        <begin position="36"/>
        <end position="58"/>
    </location>
</feature>
<dbReference type="GO" id="GO:0016020">
    <property type="term" value="C:membrane"/>
    <property type="evidence" value="ECO:0007669"/>
    <property type="project" value="UniProtKB-SubCell"/>
</dbReference>
<evidence type="ECO:0000256" key="4">
    <source>
        <dbReference type="ARBA" id="ARBA00023136"/>
    </source>
</evidence>
<feature type="transmembrane region" description="Helical" evidence="5">
    <location>
        <begin position="192"/>
        <end position="217"/>
    </location>
</feature>
<dbReference type="PANTHER" id="PTHR43471">
    <property type="entry name" value="ABC TRANSPORTER PERMEASE"/>
    <property type="match status" value="1"/>
</dbReference>
<keyword evidence="8" id="KW-1185">Reference proteome</keyword>
<dbReference type="Pfam" id="PF12698">
    <property type="entry name" value="ABC2_membrane_3"/>
    <property type="match status" value="1"/>
</dbReference>
<keyword evidence="4 5" id="KW-0472">Membrane</keyword>
<evidence type="ECO:0000256" key="5">
    <source>
        <dbReference type="SAM" id="Phobius"/>
    </source>
</evidence>
<feature type="transmembrane region" description="Helical" evidence="5">
    <location>
        <begin position="367"/>
        <end position="387"/>
    </location>
</feature>
<evidence type="ECO:0000313" key="8">
    <source>
        <dbReference type="Proteomes" id="UP001432128"/>
    </source>
</evidence>
<keyword evidence="2 5" id="KW-0812">Transmembrane</keyword>
<proteinExistence type="predicted"/>
<evidence type="ECO:0000256" key="3">
    <source>
        <dbReference type="ARBA" id="ARBA00022989"/>
    </source>
</evidence>
<dbReference type="InterPro" id="IPR013525">
    <property type="entry name" value="ABC2_TM"/>
</dbReference>
<name>A0AAU4K0X2_9NOCA</name>
<evidence type="ECO:0000313" key="7">
    <source>
        <dbReference type="EMBL" id="WUM19715.1"/>
    </source>
</evidence>
<evidence type="ECO:0000256" key="1">
    <source>
        <dbReference type="ARBA" id="ARBA00004141"/>
    </source>
</evidence>
<feature type="transmembrane region" description="Helical" evidence="5">
    <location>
        <begin position="320"/>
        <end position="347"/>
    </location>
</feature>
<feature type="transmembrane region" description="Helical" evidence="5">
    <location>
        <begin position="238"/>
        <end position="262"/>
    </location>
</feature>
<gene>
    <name evidence="7" type="ORF">OG579_18785</name>
</gene>
<dbReference type="GO" id="GO:0140359">
    <property type="term" value="F:ABC-type transporter activity"/>
    <property type="evidence" value="ECO:0007669"/>
    <property type="project" value="InterPro"/>
</dbReference>
<sequence>MSTTGQNAPASTRLGASRAVSLIARREISTRVRARSFLITNALLLVVIIGGLIVASIFTGGDDKPEKIGVVGTNTALSQSITAAGQVTGTKVEIVPLADAAQARTQVDAGDVSVAVAPGQAGGAAFTAVTKDGLSGTSETVVRTAIAQLAQQQALARNNIDPAAFAAAQQAGNRLDVTETTPAKADEGQRLAIAYVGVILLLFAIMTGGGMVSAGVVEEKTSRVVELLLATIRPLHLLWGKILGIGAITFGQLVVLGGAGLITASVTGLLTVPGAAVSMLAAVVVWFLLGFLFFATLYAATGAMVSRQEELGSTAAPLTILSLGVLYAGIFGINALDSTFIKVLSWIPPFSASLMPMRIAAGETDTVQVIGTVVIMVVACLAAVWAASRIYQRSILQTGSKVRWADALKGSAGSAPAPEKVGVTQG</sequence>
<organism evidence="7 8">
    <name type="scientific">Williamsia herbipolensis</name>
    <dbReference type="NCBI Taxonomy" id="1603258"/>
    <lineage>
        <taxon>Bacteria</taxon>
        <taxon>Bacillati</taxon>
        <taxon>Actinomycetota</taxon>
        <taxon>Actinomycetes</taxon>
        <taxon>Mycobacteriales</taxon>
        <taxon>Nocardiaceae</taxon>
        <taxon>Williamsia</taxon>
    </lineage>
</organism>
<dbReference type="PANTHER" id="PTHR43471:SF3">
    <property type="entry name" value="ABC TRANSPORTER PERMEASE PROTEIN NATB"/>
    <property type="match status" value="1"/>
</dbReference>
<accession>A0AAU4K0X2</accession>
<dbReference type="Proteomes" id="UP001432128">
    <property type="component" value="Chromosome"/>
</dbReference>
<dbReference type="RefSeq" id="WP_328857174.1">
    <property type="nucleotide sequence ID" value="NZ_CP108021.1"/>
</dbReference>
<evidence type="ECO:0000256" key="2">
    <source>
        <dbReference type="ARBA" id="ARBA00022692"/>
    </source>
</evidence>
<dbReference type="KEGG" id="whr:OG579_18785"/>
<evidence type="ECO:0000259" key="6">
    <source>
        <dbReference type="Pfam" id="PF12698"/>
    </source>
</evidence>
<dbReference type="EMBL" id="CP108021">
    <property type="protein sequence ID" value="WUM19715.1"/>
    <property type="molecule type" value="Genomic_DNA"/>
</dbReference>
<reference evidence="7 8" key="1">
    <citation type="submission" date="2022-10" db="EMBL/GenBank/DDBJ databases">
        <title>The complete genomes of actinobacterial strains from the NBC collection.</title>
        <authorList>
            <person name="Joergensen T.S."/>
            <person name="Alvarez Arevalo M."/>
            <person name="Sterndorff E.B."/>
            <person name="Faurdal D."/>
            <person name="Vuksanovic O."/>
            <person name="Mourched A.-S."/>
            <person name="Charusanti P."/>
            <person name="Shaw S."/>
            <person name="Blin K."/>
            <person name="Weber T."/>
        </authorList>
    </citation>
    <scope>NUCLEOTIDE SEQUENCE [LARGE SCALE GENOMIC DNA]</scope>
    <source>
        <strain evidence="7 8">NBC_00319</strain>
    </source>
</reference>